<reference evidence="3" key="1">
    <citation type="journal article" date="2020" name="mSystems">
        <title>Genome- and Community-Level Interaction Insights into Carbon Utilization and Element Cycling Functions of Hydrothermarchaeota in Hydrothermal Sediment.</title>
        <authorList>
            <person name="Zhou Z."/>
            <person name="Liu Y."/>
            <person name="Xu W."/>
            <person name="Pan J."/>
            <person name="Luo Z.H."/>
            <person name="Li M."/>
        </authorList>
    </citation>
    <scope>NUCLEOTIDE SEQUENCE [LARGE SCALE GENOMIC DNA]</scope>
    <source>
        <strain evidence="3">SpSt-210</strain>
    </source>
</reference>
<dbReference type="EMBL" id="DSIY01000229">
    <property type="protein sequence ID" value="HEG91700.1"/>
    <property type="molecule type" value="Genomic_DNA"/>
</dbReference>
<feature type="compositionally biased region" description="Low complexity" evidence="1">
    <location>
        <begin position="127"/>
        <end position="144"/>
    </location>
</feature>
<organism evidence="3">
    <name type="scientific">Thermorudis peleae</name>
    <dbReference type="NCBI Taxonomy" id="1382356"/>
    <lineage>
        <taxon>Bacteria</taxon>
        <taxon>Pseudomonadati</taxon>
        <taxon>Thermomicrobiota</taxon>
        <taxon>Thermomicrobia</taxon>
        <taxon>Thermomicrobia incertae sedis</taxon>
        <taxon>Thermorudis</taxon>
    </lineage>
</organism>
<name>A0A831TGK9_9BACT</name>
<gene>
    <name evidence="3" type="ORF">ENP34_09725</name>
</gene>
<feature type="region of interest" description="Disordered" evidence="1">
    <location>
        <begin position="116"/>
        <end position="211"/>
    </location>
</feature>
<evidence type="ECO:0008006" key="4">
    <source>
        <dbReference type="Google" id="ProtNLM"/>
    </source>
</evidence>
<dbReference type="AlphaFoldDB" id="A0A831TGK9"/>
<evidence type="ECO:0000256" key="1">
    <source>
        <dbReference type="SAM" id="MobiDB-lite"/>
    </source>
</evidence>
<evidence type="ECO:0000256" key="2">
    <source>
        <dbReference type="SAM" id="Phobius"/>
    </source>
</evidence>
<protein>
    <recommendedName>
        <fullName evidence="4">Zinc-finger domain-containing protein</fullName>
    </recommendedName>
</protein>
<accession>A0A831TGK9</accession>
<sequence>MRFTADGHPNDQLLSAYLAEAINDPAVAAAVSAHLATCTACQEQIAELQVITALLAELPAPALPRSFTLTGEELERLRPRPWYLRYQPLFHWSSAIAALLLVALLSVDLLAGGPAPAGMPASPPQPAADRQAAPEAVEATPVAALSAPAEPTPGETGSAQEIAPAGTPVPATESTPEAPVAVMAAPSTPQPTPAGSVPKAAGEDESSPAETGISPLRLATAAAGIVLAVALALGFLLPRLAARRHRLSR</sequence>
<dbReference type="InterPro" id="IPR041916">
    <property type="entry name" value="Anti_sigma_zinc_sf"/>
</dbReference>
<keyword evidence="2" id="KW-1133">Transmembrane helix</keyword>
<feature type="transmembrane region" description="Helical" evidence="2">
    <location>
        <begin position="89"/>
        <end position="111"/>
    </location>
</feature>
<comment type="caution">
    <text evidence="3">The sequence shown here is derived from an EMBL/GenBank/DDBJ whole genome shotgun (WGS) entry which is preliminary data.</text>
</comment>
<keyword evidence="2" id="KW-0472">Membrane</keyword>
<evidence type="ECO:0000313" key="3">
    <source>
        <dbReference type="EMBL" id="HEG91700.1"/>
    </source>
</evidence>
<keyword evidence="2" id="KW-0812">Transmembrane</keyword>
<dbReference type="Gene3D" id="1.10.10.1320">
    <property type="entry name" value="Anti-sigma factor, zinc-finger domain"/>
    <property type="match status" value="1"/>
</dbReference>
<feature type="transmembrane region" description="Helical" evidence="2">
    <location>
        <begin position="216"/>
        <end position="237"/>
    </location>
</feature>
<proteinExistence type="predicted"/>